<accession>A0AAE3R3U1</accession>
<dbReference type="PANTHER" id="PTHR43418">
    <property type="entry name" value="MULTIFUNCTIONAL TRYPTOPHAN BIOSYNTHESIS PROTEIN-RELATED"/>
    <property type="match status" value="1"/>
</dbReference>
<dbReference type="CDD" id="cd01744">
    <property type="entry name" value="GATase1_CPSase"/>
    <property type="match status" value="1"/>
</dbReference>
<dbReference type="InterPro" id="IPR035686">
    <property type="entry name" value="CPSase_GATase1"/>
</dbReference>
<feature type="active site" description="Nucleophile" evidence="8">
    <location>
        <position position="257"/>
    </location>
</feature>
<dbReference type="PRINTS" id="PR00099">
    <property type="entry name" value="CPSGATASE"/>
</dbReference>
<keyword evidence="8" id="KW-0028">Amino-acid biosynthesis</keyword>
<evidence type="ECO:0000256" key="8">
    <source>
        <dbReference type="HAMAP-Rule" id="MF_01209"/>
    </source>
</evidence>
<evidence type="ECO:0000256" key="2">
    <source>
        <dbReference type="ARBA" id="ARBA00007800"/>
    </source>
</evidence>
<dbReference type="Proteomes" id="UP001232063">
    <property type="component" value="Unassembled WGS sequence"/>
</dbReference>
<dbReference type="InterPro" id="IPR036480">
    <property type="entry name" value="CarbP_synth_ssu_N_sf"/>
</dbReference>
<feature type="region of interest" description="CPSase" evidence="8">
    <location>
        <begin position="1"/>
        <end position="180"/>
    </location>
</feature>
<comment type="similarity">
    <text evidence="2 8">Belongs to the CarA family.</text>
</comment>
<evidence type="ECO:0000259" key="9">
    <source>
        <dbReference type="SMART" id="SM01097"/>
    </source>
</evidence>
<feature type="binding site" evidence="8">
    <location>
        <position position="51"/>
    </location>
    <ligand>
        <name>L-glutamine</name>
        <dbReference type="ChEBI" id="CHEBI:58359"/>
    </ligand>
</feature>
<dbReference type="SUPFAM" id="SSF52021">
    <property type="entry name" value="Carbamoyl phosphate synthetase, small subunit N-terminal domain"/>
    <property type="match status" value="1"/>
</dbReference>
<dbReference type="InterPro" id="IPR050472">
    <property type="entry name" value="Anth_synth/Amidotransfase"/>
</dbReference>
<dbReference type="EC" id="6.3.5.5" evidence="8"/>
<dbReference type="Gene3D" id="3.50.30.20">
    <property type="entry name" value="Carbamoyl-phosphate synthase small subunit, N-terminal domain"/>
    <property type="match status" value="1"/>
</dbReference>
<feature type="binding site" evidence="8">
    <location>
        <position position="229"/>
    </location>
    <ligand>
        <name>L-glutamine</name>
        <dbReference type="ChEBI" id="CHEBI:58359"/>
    </ligand>
</feature>
<feature type="binding site" evidence="8">
    <location>
        <position position="261"/>
    </location>
    <ligand>
        <name>L-glutamine</name>
        <dbReference type="ChEBI" id="CHEBI:58359"/>
    </ligand>
</feature>
<dbReference type="RefSeq" id="WP_313975435.1">
    <property type="nucleotide sequence ID" value="NZ_JASJOU010000002.1"/>
</dbReference>
<keyword evidence="3 8" id="KW-0436">Ligase</keyword>
<dbReference type="GO" id="GO:0004088">
    <property type="term" value="F:carbamoyl-phosphate synthase (glutamine-hydrolyzing) activity"/>
    <property type="evidence" value="ECO:0007669"/>
    <property type="project" value="UniProtKB-UniRule"/>
</dbReference>
<keyword evidence="11" id="KW-1185">Reference proteome</keyword>
<dbReference type="EMBL" id="JASJOU010000002">
    <property type="protein sequence ID" value="MDJ1500905.1"/>
    <property type="molecule type" value="Genomic_DNA"/>
</dbReference>
<dbReference type="HAMAP" id="MF_01209">
    <property type="entry name" value="CPSase_S_chain"/>
    <property type="match status" value="1"/>
</dbReference>
<dbReference type="NCBIfam" id="TIGR01368">
    <property type="entry name" value="CPSaseIIsmall"/>
    <property type="match status" value="1"/>
</dbReference>
<dbReference type="SUPFAM" id="SSF52317">
    <property type="entry name" value="Class I glutamine amidotransferase-like"/>
    <property type="match status" value="1"/>
</dbReference>
<feature type="binding site" evidence="8">
    <location>
        <position position="258"/>
    </location>
    <ligand>
        <name>L-glutamine</name>
        <dbReference type="ChEBI" id="CHEBI:58359"/>
    </ligand>
</feature>
<comment type="subunit">
    <text evidence="8">Composed of two chains; the small (or glutamine) chain promotes the hydrolysis of glutamine to ammonia, which is used by the large (or ammonia) chain to synthesize carbamoyl phosphate. Tetramer of heterodimers (alpha,beta)4.</text>
</comment>
<comment type="caution">
    <text evidence="10">The sequence shown here is derived from an EMBL/GenBank/DDBJ whole genome shotgun (WGS) entry which is preliminary data.</text>
</comment>
<keyword evidence="6 8" id="KW-0315">Glutamine amidotransferase</keyword>
<proteinExistence type="inferred from homology"/>
<keyword evidence="8" id="KW-0055">Arginine biosynthesis</keyword>
<feature type="active site" evidence="8">
    <location>
        <position position="343"/>
    </location>
</feature>
<dbReference type="PANTHER" id="PTHR43418:SF7">
    <property type="entry name" value="CARBAMOYL-PHOSPHATE SYNTHASE SMALL CHAIN"/>
    <property type="match status" value="1"/>
</dbReference>
<gene>
    <name evidence="8 10" type="primary">carA</name>
    <name evidence="10" type="ORF">QNI22_09610</name>
</gene>
<dbReference type="PROSITE" id="PS51273">
    <property type="entry name" value="GATASE_TYPE_1"/>
    <property type="match status" value="1"/>
</dbReference>
<dbReference type="PRINTS" id="PR00097">
    <property type="entry name" value="ANTSNTHASEII"/>
</dbReference>
<feature type="binding site" evidence="8">
    <location>
        <position position="299"/>
    </location>
    <ligand>
        <name>L-glutamine</name>
        <dbReference type="ChEBI" id="CHEBI:58359"/>
    </ligand>
</feature>
<feature type="binding site" evidence="8">
    <location>
        <position position="302"/>
    </location>
    <ligand>
        <name>L-glutamine</name>
        <dbReference type="ChEBI" id="CHEBI:58359"/>
    </ligand>
</feature>
<evidence type="ECO:0000256" key="7">
    <source>
        <dbReference type="ARBA" id="ARBA00048816"/>
    </source>
</evidence>
<name>A0AAE3R3U1_9BACT</name>
<evidence type="ECO:0000256" key="6">
    <source>
        <dbReference type="ARBA" id="ARBA00022962"/>
    </source>
</evidence>
<feature type="binding site" evidence="8">
    <location>
        <position position="301"/>
    </location>
    <ligand>
        <name>L-glutamine</name>
        <dbReference type="ChEBI" id="CHEBI:58359"/>
    </ligand>
</feature>
<evidence type="ECO:0000256" key="5">
    <source>
        <dbReference type="ARBA" id="ARBA00022840"/>
    </source>
</evidence>
<feature type="active site" evidence="8">
    <location>
        <position position="345"/>
    </location>
</feature>
<dbReference type="PRINTS" id="PR00096">
    <property type="entry name" value="GATASE"/>
</dbReference>
<keyword evidence="8" id="KW-0665">Pyrimidine biosynthesis</keyword>
<dbReference type="NCBIfam" id="NF009475">
    <property type="entry name" value="PRK12838.1"/>
    <property type="match status" value="1"/>
</dbReference>
<dbReference type="GO" id="GO:0044205">
    <property type="term" value="P:'de novo' UMP biosynthetic process"/>
    <property type="evidence" value="ECO:0007669"/>
    <property type="project" value="UniProtKB-UniRule"/>
</dbReference>
<dbReference type="Pfam" id="PF00988">
    <property type="entry name" value="CPSase_sm_chain"/>
    <property type="match status" value="1"/>
</dbReference>
<dbReference type="InterPro" id="IPR029062">
    <property type="entry name" value="Class_I_gatase-like"/>
</dbReference>
<dbReference type="Pfam" id="PF00117">
    <property type="entry name" value="GATase"/>
    <property type="match status" value="1"/>
</dbReference>
<dbReference type="GO" id="GO:0005524">
    <property type="term" value="F:ATP binding"/>
    <property type="evidence" value="ECO:0007669"/>
    <property type="project" value="UniProtKB-UniRule"/>
</dbReference>
<dbReference type="Gene3D" id="3.40.50.880">
    <property type="match status" value="1"/>
</dbReference>
<dbReference type="GO" id="GO:0006541">
    <property type="term" value="P:glutamine metabolic process"/>
    <property type="evidence" value="ECO:0007669"/>
    <property type="project" value="InterPro"/>
</dbReference>
<comment type="function">
    <text evidence="8">Small subunit of the glutamine-dependent carbamoyl phosphate synthetase (CPSase). CPSase catalyzes the formation of carbamoyl phosphate from the ammonia moiety of glutamine, carbonate, and phosphate donated by ATP, constituting the first step of 2 biosynthetic pathways, one leading to arginine and/or urea and the other to pyrimidine nucleotides. The small subunit (glutamine amidotransferase) binds and cleaves glutamine to supply the large subunit with the substrate ammonia.</text>
</comment>
<comment type="pathway">
    <text evidence="1 8">Amino-acid biosynthesis; L-arginine biosynthesis; carbamoyl phosphate from bicarbonate: step 1/1.</text>
</comment>
<reference evidence="10" key="1">
    <citation type="submission" date="2023-05" db="EMBL/GenBank/DDBJ databases">
        <authorList>
            <person name="Zhang X."/>
        </authorList>
    </citation>
    <scope>NUCLEOTIDE SEQUENCE</scope>
    <source>
        <strain evidence="10">BD1B2-1</strain>
    </source>
</reference>
<feature type="binding site" evidence="8">
    <location>
        <position position="231"/>
    </location>
    <ligand>
        <name>L-glutamine</name>
        <dbReference type="ChEBI" id="CHEBI:58359"/>
    </ligand>
</feature>
<dbReference type="InterPro" id="IPR017926">
    <property type="entry name" value="GATASE"/>
</dbReference>
<evidence type="ECO:0000313" key="11">
    <source>
        <dbReference type="Proteomes" id="UP001232063"/>
    </source>
</evidence>
<evidence type="ECO:0000256" key="3">
    <source>
        <dbReference type="ARBA" id="ARBA00022598"/>
    </source>
</evidence>
<dbReference type="GO" id="GO:0006526">
    <property type="term" value="P:L-arginine biosynthetic process"/>
    <property type="evidence" value="ECO:0007669"/>
    <property type="project" value="UniProtKB-UniRule"/>
</dbReference>
<comment type="catalytic activity">
    <reaction evidence="7 8">
        <text>hydrogencarbonate + L-glutamine + 2 ATP + H2O = carbamoyl phosphate + L-glutamate + 2 ADP + phosphate + 2 H(+)</text>
        <dbReference type="Rhea" id="RHEA:18633"/>
        <dbReference type="ChEBI" id="CHEBI:15377"/>
        <dbReference type="ChEBI" id="CHEBI:15378"/>
        <dbReference type="ChEBI" id="CHEBI:17544"/>
        <dbReference type="ChEBI" id="CHEBI:29985"/>
        <dbReference type="ChEBI" id="CHEBI:30616"/>
        <dbReference type="ChEBI" id="CHEBI:43474"/>
        <dbReference type="ChEBI" id="CHEBI:58228"/>
        <dbReference type="ChEBI" id="CHEBI:58359"/>
        <dbReference type="ChEBI" id="CHEBI:456216"/>
        <dbReference type="EC" id="6.3.5.5"/>
    </reaction>
</comment>
<evidence type="ECO:0000313" key="10">
    <source>
        <dbReference type="EMBL" id="MDJ1500905.1"/>
    </source>
</evidence>
<dbReference type="SMART" id="SM01097">
    <property type="entry name" value="CPSase_sm_chain"/>
    <property type="match status" value="1"/>
</dbReference>
<comment type="catalytic activity">
    <reaction evidence="8">
        <text>L-glutamine + H2O = L-glutamate + NH4(+)</text>
        <dbReference type="Rhea" id="RHEA:15889"/>
        <dbReference type="ChEBI" id="CHEBI:15377"/>
        <dbReference type="ChEBI" id="CHEBI:28938"/>
        <dbReference type="ChEBI" id="CHEBI:29985"/>
        <dbReference type="ChEBI" id="CHEBI:58359"/>
    </reaction>
</comment>
<sequence>MKYPTRTEALLLLQDGTLYRGYALGKIGTKGGELCFNTGMTGYQEIYTDPSYYGQIIVNTNSHIGNYGTLSEEQESSSVKISGMVCNVFSSIHSRNIADASLQAYFEKAGIVGIYGIDTRQIVRHIRNQGAMNAIISSDILDEEVLRQKLAEIPDMNGLELSSEVSTKEAYYVGNQDSPLKVAVLDLGIKNSIVQNLANRGVYCQVFPAKTSFEEMQRWNPDGYFISNGPGDPSAMPYAVETVKDVLNAEKPMFGICLGHQILALASGIETYKMHHGHRGLNHPVKNLITGKGEITSQNHGFAVKGDTVRDIANVEVTHINLNDNTIEGIRRKDKPAFSVQYHPESSPGPHDSRYLFDDFVKLMQD</sequence>
<evidence type="ECO:0000256" key="4">
    <source>
        <dbReference type="ARBA" id="ARBA00022741"/>
    </source>
</evidence>
<keyword evidence="4 8" id="KW-0547">Nucleotide-binding</keyword>
<dbReference type="InterPro" id="IPR006274">
    <property type="entry name" value="CarbamoylP_synth_ssu"/>
</dbReference>
<protein>
    <recommendedName>
        <fullName evidence="8">Carbamoyl phosphate synthase small chain</fullName>
        <ecNumber evidence="8">6.3.5.5</ecNumber>
    </recommendedName>
    <alternativeName>
        <fullName evidence="8">Carbamoyl phosphate synthetase glutamine chain</fullName>
    </alternativeName>
</protein>
<keyword evidence="5 8" id="KW-0067">ATP-binding</keyword>
<evidence type="ECO:0000256" key="1">
    <source>
        <dbReference type="ARBA" id="ARBA00005077"/>
    </source>
</evidence>
<dbReference type="GO" id="GO:0006207">
    <property type="term" value="P:'de novo' pyrimidine nucleobase biosynthetic process"/>
    <property type="evidence" value="ECO:0007669"/>
    <property type="project" value="InterPro"/>
</dbReference>
<organism evidence="10 11">
    <name type="scientific">Xanthocytophaga agilis</name>
    <dbReference type="NCBI Taxonomy" id="3048010"/>
    <lineage>
        <taxon>Bacteria</taxon>
        <taxon>Pseudomonadati</taxon>
        <taxon>Bacteroidota</taxon>
        <taxon>Cytophagia</taxon>
        <taxon>Cytophagales</taxon>
        <taxon>Rhodocytophagaceae</taxon>
        <taxon>Xanthocytophaga</taxon>
    </lineage>
</organism>
<dbReference type="InterPro" id="IPR002474">
    <property type="entry name" value="CarbamoylP_synth_ssu_N"/>
</dbReference>
<feature type="domain" description="Carbamoyl-phosphate synthase small subunit N-terminal" evidence="9">
    <location>
        <begin position="7"/>
        <end position="137"/>
    </location>
</feature>
<comment type="pathway">
    <text evidence="8">Pyrimidine metabolism; UMP biosynthesis via de novo pathway; (S)-dihydroorotate from bicarbonate: step 1/3.</text>
</comment>
<dbReference type="AlphaFoldDB" id="A0AAE3R3U1"/>